<evidence type="ECO:0000313" key="4">
    <source>
        <dbReference type="EMBL" id="MBI9114100.1"/>
    </source>
</evidence>
<dbReference type="AlphaFoldDB" id="A0A934M905"/>
<comment type="caution">
    <text evidence="4">The sequence shown here is derived from an EMBL/GenBank/DDBJ whole genome shotgun (WGS) entry which is preliminary data.</text>
</comment>
<evidence type="ECO:0000259" key="3">
    <source>
        <dbReference type="PROSITE" id="PS51186"/>
    </source>
</evidence>
<name>A0A934M905_9MICO</name>
<sequence length="150" mass="15726">MTVRIAEIEDADVEQVLDLWDSCGLTRPWNDARADLAAARTTETATVLVAREEAGAAADGGRGPAVGTVMAGYDGHRGWLYYVAVDPSRQGTGIGRSLVVAAEAWLVAQGAVKIQLMVRSTNEGVAGFYAALGYTDAGCAVLGRRVDQPS</sequence>
<dbReference type="EMBL" id="JAEINH010000002">
    <property type="protein sequence ID" value="MBI9114100.1"/>
    <property type="molecule type" value="Genomic_DNA"/>
</dbReference>
<feature type="domain" description="N-acetyltransferase" evidence="3">
    <location>
        <begin position="3"/>
        <end position="150"/>
    </location>
</feature>
<dbReference type="CDD" id="cd04301">
    <property type="entry name" value="NAT_SF"/>
    <property type="match status" value="1"/>
</dbReference>
<dbReference type="PROSITE" id="PS51186">
    <property type="entry name" value="GNAT"/>
    <property type="match status" value="1"/>
</dbReference>
<keyword evidence="2 4" id="KW-0012">Acyltransferase</keyword>
<dbReference type="EC" id="2.3.1.-" evidence="4"/>
<dbReference type="GO" id="GO:0016747">
    <property type="term" value="F:acyltransferase activity, transferring groups other than amino-acyl groups"/>
    <property type="evidence" value="ECO:0007669"/>
    <property type="project" value="InterPro"/>
</dbReference>
<proteinExistence type="predicted"/>
<dbReference type="NCBIfam" id="NF002959">
    <property type="entry name" value="PRK03624.1"/>
    <property type="match status" value="1"/>
</dbReference>
<keyword evidence="1 4" id="KW-0808">Transferase</keyword>
<protein>
    <submittedName>
        <fullName evidence="4">GNAT family acetyltransferase</fullName>
        <ecNumber evidence="4">2.3.1.-</ecNumber>
    </submittedName>
</protein>
<evidence type="ECO:0000256" key="2">
    <source>
        <dbReference type="ARBA" id="ARBA00023315"/>
    </source>
</evidence>
<dbReference type="PANTHER" id="PTHR43072:SF51">
    <property type="entry name" value="ABC SUPERFAMILY TRANSPORT PROTEIN"/>
    <property type="match status" value="1"/>
</dbReference>
<gene>
    <name evidence="4" type="ORF">JAV76_03615</name>
</gene>
<organism evidence="4 5">
    <name type="scientific">Sanguibacter suaedae</name>
    <dbReference type="NCBI Taxonomy" id="2795737"/>
    <lineage>
        <taxon>Bacteria</taxon>
        <taxon>Bacillati</taxon>
        <taxon>Actinomycetota</taxon>
        <taxon>Actinomycetes</taxon>
        <taxon>Micrococcales</taxon>
        <taxon>Sanguibacteraceae</taxon>
        <taxon>Sanguibacter</taxon>
    </lineage>
</organism>
<keyword evidence="5" id="KW-1185">Reference proteome</keyword>
<dbReference type="Proteomes" id="UP000602087">
    <property type="component" value="Unassembled WGS sequence"/>
</dbReference>
<dbReference type="SUPFAM" id="SSF55729">
    <property type="entry name" value="Acyl-CoA N-acyltransferases (Nat)"/>
    <property type="match status" value="1"/>
</dbReference>
<evidence type="ECO:0000313" key="5">
    <source>
        <dbReference type="Proteomes" id="UP000602087"/>
    </source>
</evidence>
<dbReference type="PANTHER" id="PTHR43072">
    <property type="entry name" value="N-ACETYLTRANSFERASE"/>
    <property type="match status" value="1"/>
</dbReference>
<reference evidence="4" key="1">
    <citation type="submission" date="2020-12" db="EMBL/GenBank/DDBJ databases">
        <title>Sanguibacter suaedae sp. nov., isolated from Suaeda aralocaspica.</title>
        <authorList>
            <person name="Ma Q."/>
        </authorList>
    </citation>
    <scope>NUCLEOTIDE SEQUENCE</scope>
    <source>
        <strain evidence="4">YZGR15</strain>
    </source>
</reference>
<dbReference type="InterPro" id="IPR016181">
    <property type="entry name" value="Acyl_CoA_acyltransferase"/>
</dbReference>
<dbReference type="Pfam" id="PF00583">
    <property type="entry name" value="Acetyltransf_1"/>
    <property type="match status" value="1"/>
</dbReference>
<dbReference type="Gene3D" id="3.40.630.30">
    <property type="match status" value="1"/>
</dbReference>
<dbReference type="InterPro" id="IPR000182">
    <property type="entry name" value="GNAT_dom"/>
</dbReference>
<dbReference type="RefSeq" id="WP_198732642.1">
    <property type="nucleotide sequence ID" value="NZ_JAEINH010000002.1"/>
</dbReference>
<evidence type="ECO:0000256" key="1">
    <source>
        <dbReference type="ARBA" id="ARBA00022679"/>
    </source>
</evidence>
<accession>A0A934M905</accession>